<dbReference type="AlphaFoldDB" id="A0A379GAX6"/>
<organism evidence="1 2">
    <name type="scientific">Prevotella pallens</name>
    <dbReference type="NCBI Taxonomy" id="60133"/>
    <lineage>
        <taxon>Bacteria</taxon>
        <taxon>Pseudomonadati</taxon>
        <taxon>Bacteroidota</taxon>
        <taxon>Bacteroidia</taxon>
        <taxon>Bacteroidales</taxon>
        <taxon>Prevotellaceae</taxon>
        <taxon>Prevotella</taxon>
    </lineage>
</organism>
<reference evidence="1 2" key="1">
    <citation type="submission" date="2018-06" db="EMBL/GenBank/DDBJ databases">
        <authorList>
            <consortium name="Pathogen Informatics"/>
            <person name="Doyle S."/>
        </authorList>
    </citation>
    <scope>NUCLEOTIDE SEQUENCE [LARGE SCALE GENOMIC DNA]</scope>
    <source>
        <strain evidence="1 2">NCTC13043</strain>
    </source>
</reference>
<sequence length="112" mass="12776">MGSGNVRVVMWKCVFNNVEMHIWLWEYAFLVMLGYGHDESAPTPGGVFCGVSWVGVTLFVNRSQCYRQSVRSCRGPIYRARVHEIPQNGVAYLHCWCCNSHHFDTSKPFGSD</sequence>
<accession>A0A379GAX6</accession>
<proteinExistence type="predicted"/>
<gene>
    <name evidence="1" type="ORF">NCTC13043_02159</name>
</gene>
<evidence type="ECO:0000313" key="1">
    <source>
        <dbReference type="EMBL" id="SUC37663.1"/>
    </source>
</evidence>
<name>A0A379GAX6_9BACT</name>
<evidence type="ECO:0000313" key="2">
    <source>
        <dbReference type="Proteomes" id="UP000254235"/>
    </source>
</evidence>
<dbReference type="EMBL" id="UGTP01000003">
    <property type="protein sequence ID" value="SUC37663.1"/>
    <property type="molecule type" value="Genomic_DNA"/>
</dbReference>
<dbReference type="Proteomes" id="UP000254235">
    <property type="component" value="Unassembled WGS sequence"/>
</dbReference>
<protein>
    <submittedName>
        <fullName evidence="1">Uncharacterized protein</fullName>
    </submittedName>
</protein>